<evidence type="ECO:0000256" key="3">
    <source>
        <dbReference type="ARBA" id="ARBA00023026"/>
    </source>
</evidence>
<feature type="domain" description="LysM" evidence="6">
    <location>
        <begin position="660"/>
        <end position="710"/>
    </location>
</feature>
<organism evidence="7 8">
    <name type="scientific">Aureobasidium pullulans</name>
    <name type="common">Black yeast</name>
    <name type="synonym">Pullularia pullulans</name>
    <dbReference type="NCBI Taxonomy" id="5580"/>
    <lineage>
        <taxon>Eukaryota</taxon>
        <taxon>Fungi</taxon>
        <taxon>Dikarya</taxon>
        <taxon>Ascomycota</taxon>
        <taxon>Pezizomycotina</taxon>
        <taxon>Dothideomycetes</taxon>
        <taxon>Dothideomycetidae</taxon>
        <taxon>Dothideales</taxon>
        <taxon>Saccotheciaceae</taxon>
        <taxon>Aureobasidium</taxon>
    </lineage>
</organism>
<evidence type="ECO:0000313" key="8">
    <source>
        <dbReference type="Proteomes" id="UP001341245"/>
    </source>
</evidence>
<feature type="compositionally biased region" description="Low complexity" evidence="4">
    <location>
        <begin position="440"/>
        <end position="460"/>
    </location>
</feature>
<feature type="signal peptide" evidence="5">
    <location>
        <begin position="1"/>
        <end position="19"/>
    </location>
</feature>
<evidence type="ECO:0000256" key="2">
    <source>
        <dbReference type="ARBA" id="ARBA00022729"/>
    </source>
</evidence>
<dbReference type="Gene3D" id="3.10.350.10">
    <property type="entry name" value="LysM domain"/>
    <property type="match status" value="5"/>
</dbReference>
<dbReference type="InterPro" id="IPR018392">
    <property type="entry name" value="LysM"/>
</dbReference>
<dbReference type="CDD" id="cd00118">
    <property type="entry name" value="LysM"/>
    <property type="match status" value="2"/>
</dbReference>
<dbReference type="PANTHER" id="PTHR34997:SF2">
    <property type="entry name" value="LYSM DOMAIN-CONTAINING PROTEIN-RELATED"/>
    <property type="match status" value="1"/>
</dbReference>
<keyword evidence="2 5" id="KW-0732">Signal</keyword>
<evidence type="ECO:0000256" key="1">
    <source>
        <dbReference type="ARBA" id="ARBA00022669"/>
    </source>
</evidence>
<evidence type="ECO:0000313" key="7">
    <source>
        <dbReference type="EMBL" id="KAK6000838.1"/>
    </source>
</evidence>
<feature type="region of interest" description="Disordered" evidence="4">
    <location>
        <begin position="430"/>
        <end position="474"/>
    </location>
</feature>
<comment type="caution">
    <text evidence="7">The sequence shown here is derived from an EMBL/GenBank/DDBJ whole genome shotgun (WGS) entry which is preliminary data.</text>
</comment>
<dbReference type="InterPro" id="IPR036779">
    <property type="entry name" value="LysM_dom_sf"/>
</dbReference>
<evidence type="ECO:0000256" key="4">
    <source>
        <dbReference type="SAM" id="MobiDB-lite"/>
    </source>
</evidence>
<dbReference type="EMBL" id="JASGXD010000016">
    <property type="protein sequence ID" value="KAK6000838.1"/>
    <property type="molecule type" value="Genomic_DNA"/>
</dbReference>
<proteinExistence type="predicted"/>
<keyword evidence="8" id="KW-1185">Reference proteome</keyword>
<protein>
    <recommendedName>
        <fullName evidence="6">LysM domain-containing protein</fullName>
    </recommendedName>
</protein>
<feature type="chain" id="PRO_5046381954" description="LysM domain-containing protein" evidence="5">
    <location>
        <begin position="20"/>
        <end position="791"/>
    </location>
</feature>
<sequence>MSPVYGAVLWTALFTVLNAQSVFNIYPDVDPALLSTSLGFSETCLVALNVTVTCDPDLFRMVGQIDQYLWSEDNITSLCTDDCIGSSSEWIVAVQNACDGEQMAVASKLVPVEDVAGRYVDGLGLACMDSGTLAIDFLPLFDAEIRNESANDTVAINGNSDDADENEDLGTDSTNTTVTTISGNTTVEENYVNYTMCFLESQNWVGTDDIQVDCDEDPTNALCNDPGAGTRIANLYNDTILCSQCFISVMWWRINSLYLPDTDYSDYLIDQYQDILDVCNVTNVPDTIIRPLPNYSQAPNITYLPPGTDPGDNSTINTNVTCNGQTIVPGTAGCDALSVQYGVTTGDLQAVTDTDDCGSSNEVCVPLSCSLSQVTGNASCDTLAASFSTSALNVTTSLFLFWNPNIMGLCDSVTTGQYVCSGAPGGSYTLPPPLNGTNTDSSQQNRGGSGSDSSNPNGPLGPQGPTPNSTQTAPTQPGIVSYCNAFTTAPANGTCYDFTLEYHITLEELTTWNPVLGYPDGHNCSTQFWTGYDYCVGIANGTSTTTTSSTVSTSTSSSKTSLPYPTQSGIVSNCNKFVEAVSGDYCSIFASNNGITTAQLYAWNPVLGSSGQNCNNAFFAGYDYCVGIASTSTSTSITSTPTTTSSSMPTQSGIVSNCNKYAEAVSGDYCSKFASDNGVSTAQLYAWNPILGSSGQNCNNAFFAGYDYCIGVSTPTTSTTTSSQVPTQTGISPKCTKIVEAISGDYCSEFASENGITTTQLYTWNPVLGSSGQNCNTEFFAGYGYCVAVSS</sequence>
<dbReference type="InterPro" id="IPR052210">
    <property type="entry name" value="LysM1-like"/>
</dbReference>
<feature type="domain" description="LysM" evidence="6">
    <location>
        <begin position="737"/>
        <end position="787"/>
    </location>
</feature>
<name>A0ABR0T8R9_AURPU</name>
<keyword evidence="1" id="KW-0147">Chitin-binding</keyword>
<evidence type="ECO:0000256" key="5">
    <source>
        <dbReference type="SAM" id="SignalP"/>
    </source>
</evidence>
<keyword evidence="3" id="KW-0843">Virulence</keyword>
<reference evidence="7 8" key="1">
    <citation type="submission" date="2023-11" db="EMBL/GenBank/DDBJ databases">
        <title>Draft genome sequence and annotation of the polyextremotolerant black yeast-like fungus Aureobasidium pullulans NRRL 62042.</title>
        <authorList>
            <person name="Dielentheis-Frenken M.R.E."/>
            <person name="Wibberg D."/>
            <person name="Blank L.M."/>
            <person name="Tiso T."/>
        </authorList>
    </citation>
    <scope>NUCLEOTIDE SEQUENCE [LARGE SCALE GENOMIC DNA]</scope>
    <source>
        <strain evidence="7 8">NRRL 62042</strain>
    </source>
</reference>
<feature type="domain" description="LysM" evidence="6">
    <location>
        <begin position="576"/>
        <end position="626"/>
    </location>
</feature>
<dbReference type="PROSITE" id="PS51782">
    <property type="entry name" value="LYSM"/>
    <property type="match status" value="3"/>
</dbReference>
<accession>A0ABR0T8R9</accession>
<evidence type="ECO:0000259" key="6">
    <source>
        <dbReference type="PROSITE" id="PS51782"/>
    </source>
</evidence>
<dbReference type="Pfam" id="PF01476">
    <property type="entry name" value="LysM"/>
    <property type="match status" value="1"/>
</dbReference>
<dbReference type="Proteomes" id="UP001341245">
    <property type="component" value="Unassembled WGS sequence"/>
</dbReference>
<dbReference type="PANTHER" id="PTHR34997">
    <property type="entry name" value="AM15"/>
    <property type="match status" value="1"/>
</dbReference>
<gene>
    <name evidence="7" type="ORF">QM012_003563</name>
</gene>